<feature type="transmembrane region" description="Helical" evidence="11">
    <location>
        <begin position="70"/>
        <end position="89"/>
    </location>
</feature>
<keyword evidence="6" id="KW-0863">Zinc-finger</keyword>
<proteinExistence type="predicted"/>
<keyword evidence="10 11" id="KW-0472">Membrane</keyword>
<keyword evidence="14" id="KW-1185">Reference proteome</keyword>
<evidence type="ECO:0000256" key="5">
    <source>
        <dbReference type="ARBA" id="ARBA00022723"/>
    </source>
</evidence>
<dbReference type="GO" id="GO:0016567">
    <property type="term" value="P:protein ubiquitination"/>
    <property type="evidence" value="ECO:0007669"/>
    <property type="project" value="TreeGrafter"/>
</dbReference>
<evidence type="ECO:0000313" key="13">
    <source>
        <dbReference type="EMBL" id="KAL0009826.1"/>
    </source>
</evidence>
<comment type="pathway">
    <text evidence="2">Protein modification; protein ubiquitination.</text>
</comment>
<evidence type="ECO:0000256" key="4">
    <source>
        <dbReference type="ARBA" id="ARBA00022692"/>
    </source>
</evidence>
<keyword evidence="7" id="KW-0833">Ubl conjugation pathway</keyword>
<dbReference type="GO" id="GO:0006511">
    <property type="term" value="P:ubiquitin-dependent protein catabolic process"/>
    <property type="evidence" value="ECO:0007669"/>
    <property type="project" value="TreeGrafter"/>
</dbReference>
<evidence type="ECO:0000313" key="14">
    <source>
        <dbReference type="Proteomes" id="UP001459277"/>
    </source>
</evidence>
<gene>
    <name evidence="13" type="ORF">SO802_004934</name>
</gene>
<dbReference type="AlphaFoldDB" id="A0AAW2DLA8"/>
<evidence type="ECO:0000256" key="6">
    <source>
        <dbReference type="ARBA" id="ARBA00022771"/>
    </source>
</evidence>
<dbReference type="PANTHER" id="PTHR15067:SF4">
    <property type="entry name" value="E3 UBIQUITIN-PROTEIN LIGASE RNF8"/>
    <property type="match status" value="1"/>
</dbReference>
<protein>
    <recommendedName>
        <fullName evidence="12">E3 ubiquitin-protein ligase synoviolin-like TPR repeats domain-containing protein</fullName>
    </recommendedName>
</protein>
<dbReference type="EMBL" id="JAZDWU010000002">
    <property type="protein sequence ID" value="KAL0009826.1"/>
    <property type="molecule type" value="Genomic_DNA"/>
</dbReference>
<organism evidence="13 14">
    <name type="scientific">Lithocarpus litseifolius</name>
    <dbReference type="NCBI Taxonomy" id="425828"/>
    <lineage>
        <taxon>Eukaryota</taxon>
        <taxon>Viridiplantae</taxon>
        <taxon>Streptophyta</taxon>
        <taxon>Embryophyta</taxon>
        <taxon>Tracheophyta</taxon>
        <taxon>Spermatophyta</taxon>
        <taxon>Magnoliopsida</taxon>
        <taxon>eudicotyledons</taxon>
        <taxon>Gunneridae</taxon>
        <taxon>Pentapetalae</taxon>
        <taxon>rosids</taxon>
        <taxon>fabids</taxon>
        <taxon>Fagales</taxon>
        <taxon>Fagaceae</taxon>
        <taxon>Lithocarpus</taxon>
    </lineage>
</organism>
<evidence type="ECO:0000256" key="9">
    <source>
        <dbReference type="ARBA" id="ARBA00022989"/>
    </source>
</evidence>
<evidence type="ECO:0000256" key="3">
    <source>
        <dbReference type="ARBA" id="ARBA00022679"/>
    </source>
</evidence>
<sequence>MAMSFVSSILQENGVVVKGMFLPLVIPPTVFHAGLWSVWLTVLCSLKLFQALARDRLERLNASPSATPWTYFRVYSVLLLVLTVDFFWIRLCLVIYRILGSSMFLLFFEPLSIAFETLQAILVHGFQLLDIWLHSAGNSANFQGFKFLDTSAAGSSLWEWKGILSRNVWFSLDMATLLMALVHYVHIWWLHGMAFHLVDAVLFLNICAFLGAMFKRIKGFIKLRKALGALHAALPDATTEELQAYEDECAISRPLFIGRPENEVTPRIGEVLTDEQLARQIGAGLDRQNNSEHTLPTGVFPKQTQNPMEGGPWRFVSELYVIVVSLACLEIRTLLPLTEKAYKLALEST</sequence>
<keyword evidence="9 11" id="KW-1133">Transmembrane helix</keyword>
<dbReference type="GO" id="GO:0061630">
    <property type="term" value="F:ubiquitin protein ligase activity"/>
    <property type="evidence" value="ECO:0007669"/>
    <property type="project" value="TreeGrafter"/>
</dbReference>
<keyword evidence="8" id="KW-0862">Zinc</keyword>
<keyword evidence="3" id="KW-0808">Transferase</keyword>
<keyword evidence="5" id="KW-0479">Metal-binding</keyword>
<comment type="subcellular location">
    <subcellularLocation>
        <location evidence="1">Membrane</location>
    </subcellularLocation>
</comment>
<dbReference type="InterPro" id="IPR057992">
    <property type="entry name" value="TPR_SYVN1_N"/>
</dbReference>
<evidence type="ECO:0000256" key="2">
    <source>
        <dbReference type="ARBA" id="ARBA00004906"/>
    </source>
</evidence>
<evidence type="ECO:0000256" key="10">
    <source>
        <dbReference type="ARBA" id="ARBA00023136"/>
    </source>
</evidence>
<name>A0AAW2DLA8_9ROSI</name>
<dbReference type="GO" id="GO:0034052">
    <property type="term" value="P:positive regulation of plant-type hypersensitive response"/>
    <property type="evidence" value="ECO:0007669"/>
    <property type="project" value="TreeGrafter"/>
</dbReference>
<dbReference type="GO" id="GO:0008270">
    <property type="term" value="F:zinc ion binding"/>
    <property type="evidence" value="ECO:0007669"/>
    <property type="project" value="UniProtKB-KW"/>
</dbReference>
<feature type="domain" description="E3 ubiquitin-protein ligase synoviolin-like TPR repeats" evidence="12">
    <location>
        <begin position="39"/>
        <end position="226"/>
    </location>
</feature>
<evidence type="ECO:0000259" key="12">
    <source>
        <dbReference type="Pfam" id="PF25563"/>
    </source>
</evidence>
<dbReference type="GO" id="GO:0000151">
    <property type="term" value="C:ubiquitin ligase complex"/>
    <property type="evidence" value="ECO:0007669"/>
    <property type="project" value="TreeGrafter"/>
</dbReference>
<evidence type="ECO:0000256" key="8">
    <source>
        <dbReference type="ARBA" id="ARBA00022833"/>
    </source>
</evidence>
<dbReference type="Pfam" id="PF25563">
    <property type="entry name" value="TPR_SYVN1_N"/>
    <property type="match status" value="1"/>
</dbReference>
<dbReference type="GO" id="GO:0005829">
    <property type="term" value="C:cytosol"/>
    <property type="evidence" value="ECO:0007669"/>
    <property type="project" value="TreeGrafter"/>
</dbReference>
<feature type="transmembrane region" description="Helical" evidence="11">
    <location>
        <begin position="168"/>
        <end position="187"/>
    </location>
</feature>
<evidence type="ECO:0000256" key="7">
    <source>
        <dbReference type="ARBA" id="ARBA00022786"/>
    </source>
</evidence>
<comment type="caution">
    <text evidence="13">The sequence shown here is derived from an EMBL/GenBank/DDBJ whole genome shotgun (WGS) entry which is preliminary data.</text>
</comment>
<dbReference type="Proteomes" id="UP001459277">
    <property type="component" value="Unassembled WGS sequence"/>
</dbReference>
<reference evidence="13 14" key="1">
    <citation type="submission" date="2024-01" db="EMBL/GenBank/DDBJ databases">
        <title>A telomere-to-telomere, gap-free genome of sweet tea (Lithocarpus litseifolius).</title>
        <authorList>
            <person name="Zhou J."/>
        </authorList>
    </citation>
    <scope>NUCLEOTIDE SEQUENCE [LARGE SCALE GENOMIC DNA]</scope>
    <source>
        <strain evidence="13">Zhou-2022a</strain>
        <tissue evidence="13">Leaf</tissue>
    </source>
</reference>
<evidence type="ECO:0000256" key="1">
    <source>
        <dbReference type="ARBA" id="ARBA00004370"/>
    </source>
</evidence>
<keyword evidence="4 11" id="KW-0812">Transmembrane</keyword>
<evidence type="ECO:0000256" key="11">
    <source>
        <dbReference type="SAM" id="Phobius"/>
    </source>
</evidence>
<accession>A0AAW2DLA8</accession>
<feature type="transmembrane region" description="Helical" evidence="11">
    <location>
        <begin position="30"/>
        <end position="49"/>
    </location>
</feature>
<dbReference type="PANTHER" id="PTHR15067">
    <property type="entry name" value="E3 UBIQUITIN-PROTEIN LIGASE RNF8"/>
    <property type="match status" value="1"/>
</dbReference>
<feature type="transmembrane region" description="Helical" evidence="11">
    <location>
        <begin position="193"/>
        <end position="214"/>
    </location>
</feature>
<dbReference type="GO" id="GO:0005886">
    <property type="term" value="C:plasma membrane"/>
    <property type="evidence" value="ECO:0007669"/>
    <property type="project" value="TreeGrafter"/>
</dbReference>